<organism evidence="1">
    <name type="scientific">bioreactor metagenome</name>
    <dbReference type="NCBI Taxonomy" id="1076179"/>
    <lineage>
        <taxon>unclassified sequences</taxon>
        <taxon>metagenomes</taxon>
        <taxon>ecological metagenomes</taxon>
    </lineage>
</organism>
<accession>A0A644YEV2</accession>
<dbReference type="EMBL" id="VSSQ01004908">
    <property type="protein sequence ID" value="MPM27105.1"/>
    <property type="molecule type" value="Genomic_DNA"/>
</dbReference>
<protein>
    <submittedName>
        <fullName evidence="1">Uncharacterized protein</fullName>
    </submittedName>
</protein>
<sequence length="96" mass="10323">MFPQSFQVAEKACRLALIRYVEERVAAGDAHAVVKRADFAPEAVELRLFRRAGQPVHAAFKQIPFSPPAGGSAAGDAVAFVNSRFKPALPCVNTRG</sequence>
<evidence type="ECO:0000313" key="1">
    <source>
        <dbReference type="EMBL" id="MPM27105.1"/>
    </source>
</evidence>
<name>A0A644YEV2_9ZZZZ</name>
<proteinExistence type="predicted"/>
<gene>
    <name evidence="1" type="ORF">SDC9_73610</name>
</gene>
<dbReference type="AlphaFoldDB" id="A0A644YEV2"/>
<reference evidence="1" key="1">
    <citation type="submission" date="2019-08" db="EMBL/GenBank/DDBJ databases">
        <authorList>
            <person name="Kucharzyk K."/>
            <person name="Murdoch R.W."/>
            <person name="Higgins S."/>
            <person name="Loffler F."/>
        </authorList>
    </citation>
    <scope>NUCLEOTIDE SEQUENCE</scope>
</reference>
<comment type="caution">
    <text evidence="1">The sequence shown here is derived from an EMBL/GenBank/DDBJ whole genome shotgun (WGS) entry which is preliminary data.</text>
</comment>